<feature type="domain" description="SGNH hydrolase-type esterase" evidence="1">
    <location>
        <begin position="8"/>
        <end position="160"/>
    </location>
</feature>
<sequence>MRICIIGDELITPMGDPRGLGWVGRVLARSEFPSPPTVMTLAVPGETTSQLAARWEDEVVYRFAPDEPCALIIAVGCSDIPAGISTPRSRLNLANITDRASTLGIPSMVVGPPPLAGVQSSAVKELSLSCQQVCERRDIPFVDTYTPLVAHDQWFEDMASSSVRSARGASMPGQSGFALMAWLVLHQGWFEWIGAQEAES</sequence>
<dbReference type="Gene3D" id="3.40.50.1110">
    <property type="entry name" value="SGNH hydrolase"/>
    <property type="match status" value="1"/>
</dbReference>
<dbReference type="SUPFAM" id="SSF52266">
    <property type="entry name" value="SGNH hydrolase"/>
    <property type="match status" value="1"/>
</dbReference>
<dbReference type="Pfam" id="PF13472">
    <property type="entry name" value="Lipase_GDSL_2"/>
    <property type="match status" value="1"/>
</dbReference>
<dbReference type="EMBL" id="CACRSM010000002">
    <property type="protein sequence ID" value="VYS99965.1"/>
    <property type="molecule type" value="Genomic_DNA"/>
</dbReference>
<accession>A0A6N2T8B8</accession>
<name>A0A6N2T8B8_9ACTO</name>
<gene>
    <name evidence="2" type="ORF">AOLFYP35_01154</name>
</gene>
<organism evidence="2">
    <name type="scientific">Schaalia odontolytica</name>
    <dbReference type="NCBI Taxonomy" id="1660"/>
    <lineage>
        <taxon>Bacteria</taxon>
        <taxon>Bacillati</taxon>
        <taxon>Actinomycetota</taxon>
        <taxon>Actinomycetes</taxon>
        <taxon>Actinomycetales</taxon>
        <taxon>Actinomycetaceae</taxon>
        <taxon>Schaalia</taxon>
    </lineage>
</organism>
<protein>
    <recommendedName>
        <fullName evidence="1">SGNH hydrolase-type esterase domain-containing protein</fullName>
    </recommendedName>
</protein>
<evidence type="ECO:0000259" key="1">
    <source>
        <dbReference type="Pfam" id="PF13472"/>
    </source>
</evidence>
<proteinExistence type="predicted"/>
<reference evidence="2" key="1">
    <citation type="submission" date="2019-11" db="EMBL/GenBank/DDBJ databases">
        <authorList>
            <person name="Feng L."/>
        </authorList>
    </citation>
    <scope>NUCLEOTIDE SEQUENCE</scope>
    <source>
        <strain evidence="2">AodontolyticusLFYP35</strain>
    </source>
</reference>
<dbReference type="InterPro" id="IPR013830">
    <property type="entry name" value="SGNH_hydro"/>
</dbReference>
<dbReference type="InterPro" id="IPR036514">
    <property type="entry name" value="SGNH_hydro_sf"/>
</dbReference>
<evidence type="ECO:0000313" key="2">
    <source>
        <dbReference type="EMBL" id="VYS99965.1"/>
    </source>
</evidence>
<dbReference type="AlphaFoldDB" id="A0A6N2T8B8"/>